<evidence type="ECO:0000313" key="1">
    <source>
        <dbReference type="EMBL" id="KAI9899946.1"/>
    </source>
</evidence>
<keyword evidence="2" id="KW-1185">Reference proteome</keyword>
<dbReference type="EMBL" id="CM047943">
    <property type="protein sequence ID" value="KAI9899946.1"/>
    <property type="molecule type" value="Genomic_DNA"/>
</dbReference>
<accession>A0ACC0V391</accession>
<name>A0ACC0V391_9HYPO</name>
<reference evidence="1" key="1">
    <citation type="submission" date="2022-10" db="EMBL/GenBank/DDBJ databases">
        <title>Complete Genome of Trichothecium roseum strain YXFP-22015, a Plant Pathogen Isolated from Citrus.</title>
        <authorList>
            <person name="Wang Y."/>
            <person name="Zhu L."/>
        </authorList>
    </citation>
    <scope>NUCLEOTIDE SEQUENCE</scope>
    <source>
        <strain evidence="1">YXFP-22015</strain>
    </source>
</reference>
<organism evidence="1 2">
    <name type="scientific">Trichothecium roseum</name>
    <dbReference type="NCBI Taxonomy" id="47278"/>
    <lineage>
        <taxon>Eukaryota</taxon>
        <taxon>Fungi</taxon>
        <taxon>Dikarya</taxon>
        <taxon>Ascomycota</taxon>
        <taxon>Pezizomycotina</taxon>
        <taxon>Sordariomycetes</taxon>
        <taxon>Hypocreomycetidae</taxon>
        <taxon>Hypocreales</taxon>
        <taxon>Hypocreales incertae sedis</taxon>
        <taxon>Trichothecium</taxon>
    </lineage>
</organism>
<proteinExistence type="predicted"/>
<evidence type="ECO:0000313" key="2">
    <source>
        <dbReference type="Proteomes" id="UP001163324"/>
    </source>
</evidence>
<dbReference type="Proteomes" id="UP001163324">
    <property type="component" value="Chromosome 4"/>
</dbReference>
<protein>
    <submittedName>
        <fullName evidence="1">Uncharacterized protein</fullName>
    </submittedName>
</protein>
<sequence>MLQRPGMRPVRQQLRRSHRWLAVSRHLPRRHSSSFVTSSGESTEPLRILFFGSDDFSTASLRGLDGLRAEKPGLIESIDVATLLPKPVGRGLKQVRHPSVVEPAKSFGMPLHQLSSFEHFEMPKGINLIIAVSFGLFIPASVLRQCRYGGLNVHPSLLPDLRGAAPIIRAWLQKDEFYGVTLQTLDENKFDRGRILAQTPRPGLDMRSLGVRDIEGRLADEGALMLARGLARGLHVDHLAGRDDDDAGWKAEDLRRAGRRARYAAKITKAELRVDWEGWAAEDWARRAALGGGVFTWVRSSSSSSGGRKGEEWRRVIFRDAERVPPGDDDAVAGAHHHSIRVRDENGGGERSVRCLTAAGTGDVYFYCGNKGEERVRVGSATVEGKASVAASVALKSCLEKSLTPEGVR</sequence>
<comment type="caution">
    <text evidence="1">The sequence shown here is derived from an EMBL/GenBank/DDBJ whole genome shotgun (WGS) entry which is preliminary data.</text>
</comment>
<gene>
    <name evidence="1" type="ORF">N3K66_004208</name>
</gene>